<dbReference type="PANTHER" id="PTHR34461">
    <property type="entry name" value="EXPRESSED PROTEIN"/>
    <property type="match status" value="1"/>
</dbReference>
<feature type="region of interest" description="Disordered" evidence="1">
    <location>
        <begin position="457"/>
        <end position="476"/>
    </location>
</feature>
<evidence type="ECO:0000256" key="1">
    <source>
        <dbReference type="SAM" id="MobiDB-lite"/>
    </source>
</evidence>
<feature type="compositionally biased region" description="Basic and acidic residues" evidence="1">
    <location>
        <begin position="113"/>
        <end position="126"/>
    </location>
</feature>
<keyword evidence="3" id="KW-1185">Reference proteome</keyword>
<gene>
    <name evidence="2" type="ORF">FH972_008656</name>
</gene>
<feature type="region of interest" description="Disordered" evidence="1">
    <location>
        <begin position="211"/>
        <end position="236"/>
    </location>
</feature>
<dbReference type="AlphaFoldDB" id="A0A5N6R266"/>
<sequence length="933" mass="103334">MDPKRISKKRKLPPAPYHPMIGIYTRTRSQIHQSSFSHDDAELRCLIKDLRTRRVFSPKSVHADQNVGSVYMGSHGTVAAENMKDISTVLSSIDEESRFDKNPYNDESEEVDVNWKKGSSEKSDRDGEYVGLVKTVGEVNEESVQTTPPDGKVFDDGAVNENGGRIFPPKSIHADQNVDRFYMGSHGTVAAEDMKDISTVLSSILEESRLDKNAYNDENEEDDVNGQKGSSEKSVGDGEYVGLVKAVRDLNEEDVLTTPPDAKVFGDGEVNENERKASNGSFQRVDKCVGEAFGANNDKKNHSISGAKSALGPCFSRKLFKTPGSVSYKRLLPYLMDIAKDNSCAPKSSQCPKLEKGLGQLLPQPKFASKDQEVSMDKSNTGDSGYSPTSVLNSANESSNGNMADLSTCEHFPESSMTFDFKKSVDEHHDKFFELGFSSEDHKNDSNPYLSSVLEDDAKGQSENGETDCGFSSEAQDVDEVKPQLSLIVDECHSGRDYGVGQQHSDCLKKSETGGMKKLNDGYPCQAQNLNPDLSEAENRKSFSLEKRCDDGKVQNQIDGSNEEFVQTTPPDAVIFAKPYIEENGGGRVEFVEKSTDHVLAKPLNGSDTLSVSCASDKRIYSNSKNKLVINPCSGVKLYKTPGSFSYRRLLPFLMDITKDKSCASENGHCLKLEKDREQILLPPHVTSDCQEKLVDNSNGYRLDAECHTSNSGTLPMDELPMAHDLSNDDEPKLKCPQDFSESLISHDSQKELRLPVQYCQLETSPKKVSSVHEIDLPVTSLCSPATCEALSREEGVHVAGLKKGILKRNPRGCRGLCTCLNCASFRLHAERAFEFSKNQMQDAEEVALDLIKELSYLRTMLKNSTDGVNDHSIVRVNQVKEACRKASEAEELAKHRLDLMNDELNIHCRITCLHPPKVRFANYVEEKVLPNK</sequence>
<feature type="compositionally biased region" description="Polar residues" evidence="1">
    <location>
        <begin position="377"/>
        <end position="402"/>
    </location>
</feature>
<dbReference type="Proteomes" id="UP000327013">
    <property type="component" value="Chromosome 3"/>
</dbReference>
<dbReference type="OrthoDB" id="766405at2759"/>
<reference evidence="2 3" key="1">
    <citation type="submission" date="2019-06" db="EMBL/GenBank/DDBJ databases">
        <title>A chromosomal-level reference genome of Carpinus fangiana (Coryloideae, Betulaceae).</title>
        <authorList>
            <person name="Yang X."/>
            <person name="Wang Z."/>
            <person name="Zhang L."/>
            <person name="Hao G."/>
            <person name="Liu J."/>
            <person name="Yang Y."/>
        </authorList>
    </citation>
    <scope>NUCLEOTIDE SEQUENCE [LARGE SCALE GENOMIC DNA]</scope>
    <source>
        <strain evidence="2">Cfa_2016G</strain>
        <tissue evidence="2">Leaf</tissue>
    </source>
</reference>
<organism evidence="2 3">
    <name type="scientific">Carpinus fangiana</name>
    <dbReference type="NCBI Taxonomy" id="176857"/>
    <lineage>
        <taxon>Eukaryota</taxon>
        <taxon>Viridiplantae</taxon>
        <taxon>Streptophyta</taxon>
        <taxon>Embryophyta</taxon>
        <taxon>Tracheophyta</taxon>
        <taxon>Spermatophyta</taxon>
        <taxon>Magnoliopsida</taxon>
        <taxon>eudicotyledons</taxon>
        <taxon>Gunneridae</taxon>
        <taxon>Pentapetalae</taxon>
        <taxon>rosids</taxon>
        <taxon>fabids</taxon>
        <taxon>Fagales</taxon>
        <taxon>Betulaceae</taxon>
        <taxon>Carpinus</taxon>
    </lineage>
</organism>
<accession>A0A5N6R266</accession>
<feature type="region of interest" description="Disordered" evidence="1">
    <location>
        <begin position="99"/>
        <end position="126"/>
    </location>
</feature>
<dbReference type="EMBL" id="CM017323">
    <property type="protein sequence ID" value="KAE8022895.1"/>
    <property type="molecule type" value="Genomic_DNA"/>
</dbReference>
<evidence type="ECO:0000313" key="3">
    <source>
        <dbReference type="Proteomes" id="UP000327013"/>
    </source>
</evidence>
<evidence type="ECO:0000313" key="2">
    <source>
        <dbReference type="EMBL" id="KAE8022895.1"/>
    </source>
</evidence>
<proteinExistence type="predicted"/>
<feature type="region of interest" description="Disordered" evidence="1">
    <location>
        <begin position="362"/>
        <end position="402"/>
    </location>
</feature>
<name>A0A5N6R266_9ROSI</name>
<protein>
    <submittedName>
        <fullName evidence="2">Uncharacterized protein</fullName>
    </submittedName>
</protein>
<dbReference type="PANTHER" id="PTHR34461:SF4">
    <property type="entry name" value="OS01G0101800 PROTEIN"/>
    <property type="match status" value="1"/>
</dbReference>